<evidence type="ECO:0000256" key="1">
    <source>
        <dbReference type="ARBA" id="ARBA00000707"/>
    </source>
</evidence>
<evidence type="ECO:0000313" key="12">
    <source>
        <dbReference type="WBParaSite" id="ACRNAN_scaffold1587.g29213.t1"/>
    </source>
</evidence>
<dbReference type="GO" id="GO:0043130">
    <property type="term" value="F:ubiquitin binding"/>
    <property type="evidence" value="ECO:0007669"/>
    <property type="project" value="UniProtKB-UniRule"/>
</dbReference>
<dbReference type="PROSITE" id="PS50802">
    <property type="entry name" value="OTU"/>
    <property type="match status" value="1"/>
</dbReference>
<dbReference type="GO" id="GO:0004843">
    <property type="term" value="F:cysteine-type deubiquitinase activity"/>
    <property type="evidence" value="ECO:0007669"/>
    <property type="project" value="UniProtKB-UniRule"/>
</dbReference>
<accession>A0A914CYD0</accession>
<keyword evidence="11" id="KW-1185">Reference proteome</keyword>
<dbReference type="AlphaFoldDB" id="A0A914CYD0"/>
<dbReference type="InterPro" id="IPR016615">
    <property type="entry name" value="Otubain"/>
</dbReference>
<keyword evidence="5 7" id="KW-0378">Hydrolase</keyword>
<dbReference type="PANTHER" id="PTHR12931:SF15">
    <property type="entry name" value="UBIQUITIN THIOESTERASE OTUBAIN-LIKE"/>
    <property type="match status" value="1"/>
</dbReference>
<dbReference type="GO" id="GO:0006508">
    <property type="term" value="P:proteolysis"/>
    <property type="evidence" value="ECO:0007669"/>
    <property type="project" value="UniProtKB-KW"/>
</dbReference>
<evidence type="ECO:0000259" key="10">
    <source>
        <dbReference type="PROSITE" id="PS50802"/>
    </source>
</evidence>
<dbReference type="InterPro" id="IPR038765">
    <property type="entry name" value="Papain-like_cys_pep_sf"/>
</dbReference>
<dbReference type="Proteomes" id="UP000887540">
    <property type="component" value="Unplaced"/>
</dbReference>
<dbReference type="Gene3D" id="1.20.1300.20">
    <property type="entry name" value="Peptidase C65 Otubain, subdomain 2"/>
    <property type="match status" value="1"/>
</dbReference>
<dbReference type="WBParaSite" id="ACRNAN_scaffold1587.g29213.t1">
    <property type="protein sequence ID" value="ACRNAN_scaffold1587.g29213.t1"/>
    <property type="gene ID" value="ACRNAN_scaffold1587.g29213"/>
</dbReference>
<keyword evidence="3 7" id="KW-0645">Protease</keyword>
<dbReference type="Pfam" id="PF10275">
    <property type="entry name" value="Peptidase_C65"/>
    <property type="match status" value="1"/>
</dbReference>
<feature type="site" description="Interacts with free ubiquitin" evidence="9">
    <location>
        <position position="259"/>
    </location>
</feature>
<evidence type="ECO:0000256" key="3">
    <source>
        <dbReference type="ARBA" id="ARBA00022670"/>
    </source>
</evidence>
<dbReference type="GO" id="GO:0005634">
    <property type="term" value="C:nucleus"/>
    <property type="evidence" value="ECO:0007669"/>
    <property type="project" value="TreeGrafter"/>
</dbReference>
<name>A0A914CYD0_9BILA</name>
<comment type="similarity">
    <text evidence="2 7">Belongs to the peptidase C65 family.</text>
</comment>
<dbReference type="EC" id="3.4.19.12" evidence="7"/>
<evidence type="ECO:0000256" key="4">
    <source>
        <dbReference type="ARBA" id="ARBA00022786"/>
    </source>
</evidence>
<feature type="site" description="Interacts with free ubiquitin" evidence="9">
    <location>
        <position position="288"/>
    </location>
</feature>
<evidence type="ECO:0000256" key="2">
    <source>
        <dbReference type="ARBA" id="ARBA00006579"/>
    </source>
</evidence>
<evidence type="ECO:0000256" key="6">
    <source>
        <dbReference type="ARBA" id="ARBA00022807"/>
    </source>
</evidence>
<organism evidence="11 12">
    <name type="scientific">Acrobeloides nanus</name>
    <dbReference type="NCBI Taxonomy" id="290746"/>
    <lineage>
        <taxon>Eukaryota</taxon>
        <taxon>Metazoa</taxon>
        <taxon>Ecdysozoa</taxon>
        <taxon>Nematoda</taxon>
        <taxon>Chromadorea</taxon>
        <taxon>Rhabditida</taxon>
        <taxon>Tylenchina</taxon>
        <taxon>Cephalobomorpha</taxon>
        <taxon>Cephaloboidea</taxon>
        <taxon>Cephalobidae</taxon>
        <taxon>Acrobeloides</taxon>
    </lineage>
</organism>
<comment type="catalytic activity">
    <reaction evidence="1 7">
        <text>Thiol-dependent hydrolysis of ester, thioester, amide, peptide and isopeptide bonds formed by the C-terminal Gly of ubiquitin (a 76-residue protein attached to proteins as an intracellular targeting signal).</text>
        <dbReference type="EC" id="3.4.19.12"/>
    </reaction>
</comment>
<evidence type="ECO:0000256" key="8">
    <source>
        <dbReference type="PIRSR" id="PIRSR013503-1"/>
    </source>
</evidence>
<dbReference type="PANTHER" id="PTHR12931">
    <property type="entry name" value="UBIQUITIN THIOLESTERASE PROTEIN OTUB"/>
    <property type="match status" value="1"/>
</dbReference>
<dbReference type="GO" id="GO:0071108">
    <property type="term" value="P:protein K48-linked deubiquitination"/>
    <property type="evidence" value="ECO:0007669"/>
    <property type="project" value="TreeGrafter"/>
</dbReference>
<evidence type="ECO:0000256" key="5">
    <source>
        <dbReference type="ARBA" id="ARBA00022801"/>
    </source>
</evidence>
<dbReference type="InterPro" id="IPR019400">
    <property type="entry name" value="Peptidase_C65_otubain"/>
</dbReference>
<dbReference type="InterPro" id="IPR042467">
    <property type="entry name" value="Peptidase_C65_otubain_sub2"/>
</dbReference>
<evidence type="ECO:0000313" key="11">
    <source>
        <dbReference type="Proteomes" id="UP000887540"/>
    </source>
</evidence>
<keyword evidence="6 7" id="KW-0788">Thiol protease</keyword>
<protein>
    <recommendedName>
        <fullName evidence="7">Ubiquitin thioesterase</fullName>
        <ecNumber evidence="7">3.4.19.12</ecNumber>
    </recommendedName>
</protein>
<feature type="active site" description="Nucleophile" evidence="8">
    <location>
        <position position="114"/>
    </location>
</feature>
<dbReference type="InterPro" id="IPR003323">
    <property type="entry name" value="OTU_dom"/>
</dbReference>
<evidence type="ECO:0000256" key="9">
    <source>
        <dbReference type="PIRSR" id="PIRSR013503-2"/>
    </source>
</evidence>
<proteinExistence type="inferred from homology"/>
<dbReference type="PIRSF" id="PIRSF013503">
    <property type="entry name" value="Ubiquitin_thioesterase_Otubain"/>
    <property type="match status" value="1"/>
</dbReference>
<sequence length="301" mass="35060">MEQNEQRVADKTVEVAKEAIGTTTDKAAAQEAVDKTLAQQLAENEQQIYDRSRQHIEEIEEEVRQTQPLAAPKEVIDALVFSYDSDTSPEYHRKAKELANVYSHIRRIRGDGNCFYRAVLTAQLERVLYNRTELKRFIEIVKGWRQRLFKFGFPELTTGDFCDAMDTLMDSIDKGEKTDAMLFDDLNQDGIANYYVAFMRFITSGFLRENEELYSAFIEGERNLDQYCKDEVEPMWKESDQIAAVALVNAIDVPIRIEYMDRSQGEWHHDFYPQTSAPNAVPVLYFLYRPGHYDILYKREN</sequence>
<reference evidence="12" key="1">
    <citation type="submission" date="2022-11" db="UniProtKB">
        <authorList>
            <consortium name="WormBaseParasite"/>
        </authorList>
    </citation>
    <scope>IDENTIFICATION</scope>
</reference>
<feature type="active site" evidence="8">
    <location>
        <position position="292"/>
    </location>
</feature>
<keyword evidence="4 7" id="KW-0833">Ubl conjugation pathway</keyword>
<feature type="site" description="Interacts with free ubiquitin" evidence="9">
    <location>
        <position position="261"/>
    </location>
</feature>
<feature type="domain" description="OTU" evidence="10">
    <location>
        <begin position="103"/>
        <end position="299"/>
    </location>
</feature>
<dbReference type="SUPFAM" id="SSF54001">
    <property type="entry name" value="Cysteine proteinases"/>
    <property type="match status" value="1"/>
</dbReference>
<dbReference type="Gene3D" id="3.30.200.60">
    <property type="entry name" value="Peptidase C65 Otubain, subdomain 1"/>
    <property type="match status" value="1"/>
</dbReference>
<evidence type="ECO:0000256" key="7">
    <source>
        <dbReference type="PIRNR" id="PIRNR013503"/>
    </source>
</evidence>
<dbReference type="InterPro" id="IPR042468">
    <property type="entry name" value="Peptidase_C65_otubain_sub1"/>
</dbReference>
<feature type="site" description="Interacts with free ubiquitin" evidence="9">
    <location>
        <position position="293"/>
    </location>
</feature>
<feature type="active site" evidence="8">
    <location>
        <position position="111"/>
    </location>
</feature>